<dbReference type="OrthoDB" id="1600564at2759"/>
<sequence length="374" mass="38636">MALLLLFLSILLCFDAAVAGSSRSPATELFVLGDSTVSCAASILPLNLTAPSLPAGPCLFPSARRLLPDHLAAKMGLPAPPHISTLNGTAAAAARGVNFGGQYGDRGMFRMGAVGQQLRLAAETLQLLQLEAGTPQDASAAAAGAVFVLSFGTDAYARLLARGPAEADAAAPKHGRRGLGRLLADRIARAVSELYEADVRRVAVMGVAPLGCAPRVMWEGTRALDGGRGGCVEEANELIQGYNARLAARLDDLRPELPGAAVVFCDVYRGMMEILSNPGRYGLEETREACCGLGPFKATVGCLSKEMACGAAAAARHVWWDLYSPTEAVDALVANWSWGRSPADSASGSGATMSSICSPISLQQLAAAEAPAAG</sequence>
<evidence type="ECO:0000313" key="5">
    <source>
        <dbReference type="EMBL" id="KAG2555619.1"/>
    </source>
</evidence>
<dbReference type="InterPro" id="IPR051058">
    <property type="entry name" value="GDSL_Est/Lipase"/>
</dbReference>
<evidence type="ECO:0008006" key="7">
    <source>
        <dbReference type="Google" id="ProtNLM"/>
    </source>
</evidence>
<keyword evidence="3" id="KW-0443">Lipid metabolism</keyword>
<protein>
    <recommendedName>
        <fullName evidence="7">GDSL esterase/lipase</fullName>
    </recommendedName>
</protein>
<dbReference type="PANTHER" id="PTHR45648">
    <property type="entry name" value="GDSL LIPASE/ACYLHYDROLASE FAMILY PROTEIN (AFU_ORTHOLOGUE AFUA_4G14700)"/>
    <property type="match status" value="1"/>
</dbReference>
<evidence type="ECO:0000256" key="1">
    <source>
        <dbReference type="ARBA" id="ARBA00008668"/>
    </source>
</evidence>
<comment type="caution">
    <text evidence="5">The sequence shown here is derived from an EMBL/GenBank/DDBJ whole genome shotgun (WGS) entry which is preliminary data.</text>
</comment>
<gene>
    <name evidence="5" type="ORF">PVAP13_8NG016200</name>
</gene>
<organism evidence="5 6">
    <name type="scientific">Panicum virgatum</name>
    <name type="common">Blackwell switchgrass</name>
    <dbReference type="NCBI Taxonomy" id="38727"/>
    <lineage>
        <taxon>Eukaryota</taxon>
        <taxon>Viridiplantae</taxon>
        <taxon>Streptophyta</taxon>
        <taxon>Embryophyta</taxon>
        <taxon>Tracheophyta</taxon>
        <taxon>Spermatophyta</taxon>
        <taxon>Magnoliopsida</taxon>
        <taxon>Liliopsida</taxon>
        <taxon>Poales</taxon>
        <taxon>Poaceae</taxon>
        <taxon>PACMAD clade</taxon>
        <taxon>Panicoideae</taxon>
        <taxon>Panicodae</taxon>
        <taxon>Paniceae</taxon>
        <taxon>Panicinae</taxon>
        <taxon>Panicum</taxon>
        <taxon>Panicum sect. Hiantes</taxon>
    </lineage>
</organism>
<dbReference type="Pfam" id="PF00657">
    <property type="entry name" value="Lipase_GDSL"/>
    <property type="match status" value="1"/>
</dbReference>
<dbReference type="GO" id="GO:0016788">
    <property type="term" value="F:hydrolase activity, acting on ester bonds"/>
    <property type="evidence" value="ECO:0007669"/>
    <property type="project" value="InterPro"/>
</dbReference>
<keyword evidence="6" id="KW-1185">Reference proteome</keyword>
<dbReference type="InterPro" id="IPR001087">
    <property type="entry name" value="GDSL"/>
</dbReference>
<dbReference type="EMBL" id="CM029052">
    <property type="protein sequence ID" value="KAG2555619.1"/>
    <property type="molecule type" value="Genomic_DNA"/>
</dbReference>
<dbReference type="InterPro" id="IPR036514">
    <property type="entry name" value="SGNH_hydro_sf"/>
</dbReference>
<feature type="chain" id="PRO_5035804324" description="GDSL esterase/lipase" evidence="4">
    <location>
        <begin position="20"/>
        <end position="374"/>
    </location>
</feature>
<dbReference type="PANTHER" id="PTHR45648:SF7">
    <property type="entry name" value="OS12G0126100 PROTEIN"/>
    <property type="match status" value="1"/>
</dbReference>
<dbReference type="Proteomes" id="UP000823388">
    <property type="component" value="Chromosome 8N"/>
</dbReference>
<dbReference type="AlphaFoldDB" id="A0A8T0P4K3"/>
<keyword evidence="2" id="KW-0378">Hydrolase</keyword>
<dbReference type="Gene3D" id="3.40.50.1110">
    <property type="entry name" value="SGNH hydrolase"/>
    <property type="match status" value="1"/>
</dbReference>
<comment type="similarity">
    <text evidence="1">Belongs to the 'GDSL' lipolytic enzyme family.</text>
</comment>
<accession>A0A8T0P4K3</accession>
<evidence type="ECO:0000256" key="3">
    <source>
        <dbReference type="ARBA" id="ARBA00022963"/>
    </source>
</evidence>
<feature type="signal peptide" evidence="4">
    <location>
        <begin position="1"/>
        <end position="19"/>
    </location>
</feature>
<keyword evidence="3" id="KW-0442">Lipid degradation</keyword>
<evidence type="ECO:0000256" key="2">
    <source>
        <dbReference type="ARBA" id="ARBA00022801"/>
    </source>
</evidence>
<dbReference type="GO" id="GO:0016042">
    <property type="term" value="P:lipid catabolic process"/>
    <property type="evidence" value="ECO:0007669"/>
    <property type="project" value="UniProtKB-KW"/>
</dbReference>
<name>A0A8T0P4K3_PANVG</name>
<keyword evidence="4" id="KW-0732">Signal</keyword>
<reference evidence="5" key="1">
    <citation type="submission" date="2020-05" db="EMBL/GenBank/DDBJ databases">
        <title>WGS assembly of Panicum virgatum.</title>
        <authorList>
            <person name="Lovell J.T."/>
            <person name="Jenkins J."/>
            <person name="Shu S."/>
            <person name="Juenger T.E."/>
            <person name="Schmutz J."/>
        </authorList>
    </citation>
    <scope>NUCLEOTIDE SEQUENCE</scope>
    <source>
        <strain evidence="5">AP13</strain>
    </source>
</reference>
<evidence type="ECO:0000256" key="4">
    <source>
        <dbReference type="SAM" id="SignalP"/>
    </source>
</evidence>
<evidence type="ECO:0000313" key="6">
    <source>
        <dbReference type="Proteomes" id="UP000823388"/>
    </source>
</evidence>
<proteinExistence type="inferred from homology"/>